<dbReference type="CDD" id="cd02440">
    <property type="entry name" value="AdoMet_MTases"/>
    <property type="match status" value="1"/>
</dbReference>
<dbReference type="EMBL" id="JALJYF010000001">
    <property type="protein sequence ID" value="MCP1727215.1"/>
    <property type="molecule type" value="Genomic_DNA"/>
</dbReference>
<name>A0ABT1G7E0_9GAMM</name>
<dbReference type="PANTHER" id="PTHR42912">
    <property type="entry name" value="METHYLTRANSFERASE"/>
    <property type="match status" value="1"/>
</dbReference>
<dbReference type="PANTHER" id="PTHR42912:SF80">
    <property type="entry name" value="METHYLTRANSFERASE DOMAIN-CONTAINING PROTEIN"/>
    <property type="match status" value="1"/>
</dbReference>
<dbReference type="InterPro" id="IPR050508">
    <property type="entry name" value="Methyltransf_Superfamily"/>
</dbReference>
<feature type="domain" description="Methyltransferase type 11" evidence="1">
    <location>
        <begin position="46"/>
        <end position="140"/>
    </location>
</feature>
<evidence type="ECO:0000313" key="3">
    <source>
        <dbReference type="Proteomes" id="UP001523550"/>
    </source>
</evidence>
<gene>
    <name evidence="2" type="ORF">J2T60_001180</name>
</gene>
<dbReference type="InterPro" id="IPR013216">
    <property type="entry name" value="Methyltransf_11"/>
</dbReference>
<protein>
    <submittedName>
        <fullName evidence="2">Ubiquinone/menaquinone biosynthesis C-methylase UbiE</fullName>
    </submittedName>
</protein>
<dbReference type="Gene3D" id="3.40.50.150">
    <property type="entry name" value="Vaccinia Virus protein VP39"/>
    <property type="match status" value="1"/>
</dbReference>
<keyword evidence="2" id="KW-0830">Ubiquinone</keyword>
<organism evidence="2 3">
    <name type="scientific">Natronospira proteinivora</name>
    <dbReference type="NCBI Taxonomy" id="1807133"/>
    <lineage>
        <taxon>Bacteria</taxon>
        <taxon>Pseudomonadati</taxon>
        <taxon>Pseudomonadota</taxon>
        <taxon>Gammaproteobacteria</taxon>
        <taxon>Natronospirales</taxon>
        <taxon>Natronospiraceae</taxon>
        <taxon>Natronospira</taxon>
    </lineage>
</organism>
<evidence type="ECO:0000259" key="1">
    <source>
        <dbReference type="Pfam" id="PF08241"/>
    </source>
</evidence>
<keyword evidence="3" id="KW-1185">Reference proteome</keyword>
<proteinExistence type="predicted"/>
<accession>A0ABT1G7E0</accession>
<dbReference type="Proteomes" id="UP001523550">
    <property type="component" value="Unassembled WGS sequence"/>
</dbReference>
<dbReference type="SUPFAM" id="SSF53335">
    <property type="entry name" value="S-adenosyl-L-methionine-dependent methyltransferases"/>
    <property type="match status" value="1"/>
</dbReference>
<dbReference type="Pfam" id="PF08241">
    <property type="entry name" value="Methyltransf_11"/>
    <property type="match status" value="1"/>
</dbReference>
<reference evidence="2 3" key="1">
    <citation type="submission" date="2022-03" db="EMBL/GenBank/DDBJ databases">
        <title>Genomic Encyclopedia of Type Strains, Phase III (KMG-III): the genomes of soil and plant-associated and newly described type strains.</title>
        <authorList>
            <person name="Whitman W."/>
        </authorList>
    </citation>
    <scope>NUCLEOTIDE SEQUENCE [LARGE SCALE GENOMIC DNA]</scope>
    <source>
        <strain evidence="2 3">BSker1</strain>
    </source>
</reference>
<evidence type="ECO:0000313" key="2">
    <source>
        <dbReference type="EMBL" id="MCP1727215.1"/>
    </source>
</evidence>
<dbReference type="RefSeq" id="WP_253446766.1">
    <property type="nucleotide sequence ID" value="NZ_JALJYF010000001.1"/>
</dbReference>
<dbReference type="InterPro" id="IPR029063">
    <property type="entry name" value="SAM-dependent_MTases_sf"/>
</dbReference>
<comment type="caution">
    <text evidence="2">The sequence shown here is derived from an EMBL/GenBank/DDBJ whole genome shotgun (WGS) entry which is preliminary data.</text>
</comment>
<sequence length="212" mass="24133">MNKQPSAIREYDRLAPDYDRRWADYIRASLDATSQRLMMRSGETLLDVGCGTGLLLARLQAEVPGVALTGLDASSGMLVQARERLGESLALIQSPAEHLPFPDESFDGVVSSSAFHYFRQPQQAVNEMYRVLRPGGRLLITDWCRDYWTMRLLNRWLVFRDPAHYHTWRGRDLQGFLHQAGFEAIGLERYRISAFWGLMSAQARRGRVTGVA</sequence>